<dbReference type="Proteomes" id="UP000004642">
    <property type="component" value="Unassembled WGS sequence"/>
</dbReference>
<gene>
    <name evidence="1" type="ORF">LTSEALA_2306</name>
</gene>
<dbReference type="AlphaFoldDB" id="G5LNS0"/>
<sequence>MLVSTPVIAPRKIKLRGPGVETSGLRCSIADFTLVFV</sequence>
<organism evidence="1 2">
    <name type="scientific">Salmonella enterica subsp. enterica serovar Alachua str. R6-377</name>
    <dbReference type="NCBI Taxonomy" id="913241"/>
    <lineage>
        <taxon>Bacteria</taxon>
        <taxon>Pseudomonadati</taxon>
        <taxon>Pseudomonadota</taxon>
        <taxon>Gammaproteobacteria</taxon>
        <taxon>Enterobacterales</taxon>
        <taxon>Enterobacteriaceae</taxon>
        <taxon>Salmonella</taxon>
    </lineage>
</organism>
<evidence type="ECO:0000313" key="2">
    <source>
        <dbReference type="Proteomes" id="UP000004642"/>
    </source>
</evidence>
<dbReference type="EMBL" id="AFCJ01000993">
    <property type="protein sequence ID" value="EHC39674.1"/>
    <property type="molecule type" value="Genomic_DNA"/>
</dbReference>
<protein>
    <submittedName>
        <fullName evidence="1">Uncharacterized protein</fullName>
    </submittedName>
</protein>
<reference evidence="1 2" key="1">
    <citation type="journal article" date="2011" name="BMC Genomics">
        <title>Genome sequencing reveals diversification of virulence factor content and possible host adaptation in distinct subpopulations of Salmonella enterica.</title>
        <authorList>
            <person name="den Bakker H.C."/>
            <person name="Moreno Switt A.I."/>
            <person name="Govoni G."/>
            <person name="Cummings C.A."/>
            <person name="Ranieri M.L."/>
            <person name="Degoricija L."/>
            <person name="Hoelzer K."/>
            <person name="Rodriguez-Rivera L.D."/>
            <person name="Brown S."/>
            <person name="Bolchacova E."/>
            <person name="Furtado M.R."/>
            <person name="Wiedmann M."/>
        </authorList>
    </citation>
    <scope>NUCLEOTIDE SEQUENCE [LARGE SCALE GENOMIC DNA]</scope>
    <source>
        <strain evidence="1 2">R6-377</strain>
    </source>
</reference>
<comment type="caution">
    <text evidence="1">The sequence shown here is derived from an EMBL/GenBank/DDBJ whole genome shotgun (WGS) entry which is preliminary data.</text>
</comment>
<proteinExistence type="predicted"/>
<accession>G5LNS0</accession>
<evidence type="ECO:0000313" key="1">
    <source>
        <dbReference type="EMBL" id="EHC39674.1"/>
    </source>
</evidence>
<name>G5LNS0_SALET</name>